<dbReference type="EMBL" id="JBHUGY010000019">
    <property type="protein sequence ID" value="MFD2053691.1"/>
    <property type="molecule type" value="Genomic_DNA"/>
</dbReference>
<evidence type="ECO:0000313" key="2">
    <source>
        <dbReference type="EMBL" id="MFD2053691.1"/>
    </source>
</evidence>
<accession>A0ABW4WAX1</accession>
<feature type="domain" description="Acetophenone carboxylase-like C-terminal" evidence="1">
    <location>
        <begin position="4"/>
        <end position="53"/>
    </location>
</feature>
<protein>
    <recommendedName>
        <fullName evidence="1">Acetophenone carboxylase-like C-terminal domain-containing protein</fullName>
    </recommendedName>
</protein>
<dbReference type="Proteomes" id="UP001597349">
    <property type="component" value="Unassembled WGS sequence"/>
</dbReference>
<keyword evidence="3" id="KW-1185">Reference proteome</keyword>
<dbReference type="Pfam" id="PF19278">
    <property type="entry name" value="Hydant_A_C"/>
    <property type="match status" value="1"/>
</dbReference>
<evidence type="ECO:0000259" key="1">
    <source>
        <dbReference type="Pfam" id="PF19278"/>
    </source>
</evidence>
<reference evidence="3" key="1">
    <citation type="journal article" date="2019" name="Int. J. Syst. Evol. Microbiol.">
        <title>The Global Catalogue of Microorganisms (GCM) 10K type strain sequencing project: providing services to taxonomists for standard genome sequencing and annotation.</title>
        <authorList>
            <consortium name="The Broad Institute Genomics Platform"/>
            <consortium name="The Broad Institute Genome Sequencing Center for Infectious Disease"/>
            <person name="Wu L."/>
            <person name="Ma J."/>
        </authorList>
    </citation>
    <scope>NUCLEOTIDE SEQUENCE [LARGE SCALE GENOMIC DNA]</scope>
    <source>
        <strain evidence="3">CGMCC 1.16226</strain>
    </source>
</reference>
<name>A0ABW4WAX1_9HYPH</name>
<comment type="caution">
    <text evidence="2">The sequence shown here is derived from an EMBL/GenBank/DDBJ whole genome shotgun (WGS) entry which is preliminary data.</text>
</comment>
<dbReference type="RefSeq" id="WP_379018588.1">
    <property type="nucleotide sequence ID" value="NZ_JBHUGY010000019.1"/>
</dbReference>
<dbReference type="InterPro" id="IPR049517">
    <property type="entry name" value="ACX-like_C"/>
</dbReference>
<organism evidence="2 3">
    <name type="scientific">Mesorhizobium calcicola</name>
    <dbReference type="NCBI Taxonomy" id="1300310"/>
    <lineage>
        <taxon>Bacteria</taxon>
        <taxon>Pseudomonadati</taxon>
        <taxon>Pseudomonadota</taxon>
        <taxon>Alphaproteobacteria</taxon>
        <taxon>Hyphomicrobiales</taxon>
        <taxon>Phyllobacteriaceae</taxon>
        <taxon>Mesorhizobium</taxon>
    </lineage>
</organism>
<evidence type="ECO:0000313" key="3">
    <source>
        <dbReference type="Proteomes" id="UP001597349"/>
    </source>
</evidence>
<gene>
    <name evidence="2" type="ORF">ACFSQT_11490</name>
</gene>
<proteinExistence type="predicted"/>
<sequence length="64" mass="7006">MKKHFEGKGFVDCAVFDRSKLAAGATIAGPAIIEERESTIVAGPNTFINVDDHFNVVIEIRETE</sequence>